<feature type="transmembrane region" description="Helical" evidence="5">
    <location>
        <begin position="101"/>
        <end position="116"/>
    </location>
</feature>
<evidence type="ECO:0000256" key="5">
    <source>
        <dbReference type="SAM" id="Phobius"/>
    </source>
</evidence>
<protein>
    <recommendedName>
        <fullName evidence="7">COPI associated protein</fullName>
    </recommendedName>
</protein>
<dbReference type="GO" id="GO:0016020">
    <property type="term" value="C:membrane"/>
    <property type="evidence" value="ECO:0007669"/>
    <property type="project" value="UniProtKB-SubCell"/>
</dbReference>
<keyword evidence="4 5" id="KW-0472">Membrane</keyword>
<sequence>MSEAASRCMEKVWAQRTSKHAQTLLKGLSITAGLFLLVAGTVGLSAIIFLQLVYFIGSFYTIFFGFLVLTVELRDKVPFLSVAYHWIDVYLKFLTVQRGKGAFYWGVGLLVLFIGPDGSSKWGLNNVAALFLALVGFLHTFKIISEGAPALGPGEANPFEEHAPGSHLQTALPDSEAAPSWTNLVISGK</sequence>
<evidence type="ECO:0000313" key="6">
    <source>
        <dbReference type="EMBL" id="CAD8533469.1"/>
    </source>
</evidence>
<dbReference type="PANTHER" id="PTHR28128">
    <property type="entry name" value="GOLGI APPARATUS MEMBRANE PROTEIN TVP15"/>
    <property type="match status" value="1"/>
</dbReference>
<comment type="subcellular location">
    <subcellularLocation>
        <location evidence="1">Membrane</location>
        <topology evidence="1">Multi-pass membrane protein</topology>
    </subcellularLocation>
</comment>
<organism evidence="6">
    <name type="scientific">Calcidiscus leptoporus</name>
    <dbReference type="NCBI Taxonomy" id="127549"/>
    <lineage>
        <taxon>Eukaryota</taxon>
        <taxon>Haptista</taxon>
        <taxon>Haptophyta</taxon>
        <taxon>Prymnesiophyceae</taxon>
        <taxon>Coccolithales</taxon>
        <taxon>Calcidiscaceae</taxon>
        <taxon>Calcidiscus</taxon>
    </lineage>
</organism>
<name>A0A7S0NU87_9EUKA</name>
<evidence type="ECO:0008006" key="7">
    <source>
        <dbReference type="Google" id="ProtNLM"/>
    </source>
</evidence>
<evidence type="ECO:0000256" key="3">
    <source>
        <dbReference type="ARBA" id="ARBA00022989"/>
    </source>
</evidence>
<accession>A0A7S0NU87</accession>
<reference evidence="6" key="1">
    <citation type="submission" date="2021-01" db="EMBL/GenBank/DDBJ databases">
        <authorList>
            <person name="Corre E."/>
            <person name="Pelletier E."/>
            <person name="Niang G."/>
            <person name="Scheremetjew M."/>
            <person name="Finn R."/>
            <person name="Kale V."/>
            <person name="Holt S."/>
            <person name="Cochrane G."/>
            <person name="Meng A."/>
            <person name="Brown T."/>
            <person name="Cohen L."/>
        </authorList>
    </citation>
    <scope>NUCLEOTIDE SEQUENCE</scope>
    <source>
        <strain evidence="6">RCC1130</strain>
    </source>
</reference>
<dbReference type="AlphaFoldDB" id="A0A7S0NU87"/>
<evidence type="ECO:0000256" key="4">
    <source>
        <dbReference type="ARBA" id="ARBA00023136"/>
    </source>
</evidence>
<keyword evidence="2 5" id="KW-0812">Transmembrane</keyword>
<feature type="transmembrane region" description="Helical" evidence="5">
    <location>
        <begin position="52"/>
        <end position="71"/>
    </location>
</feature>
<dbReference type="EMBL" id="HBER01017302">
    <property type="protein sequence ID" value="CAD8533469.1"/>
    <property type="molecule type" value="Transcribed_RNA"/>
</dbReference>
<dbReference type="InterPro" id="IPR013714">
    <property type="entry name" value="Golgi_TVP15"/>
</dbReference>
<dbReference type="Pfam" id="PF08507">
    <property type="entry name" value="COPI_assoc"/>
    <property type="match status" value="1"/>
</dbReference>
<evidence type="ECO:0000256" key="2">
    <source>
        <dbReference type="ARBA" id="ARBA00022692"/>
    </source>
</evidence>
<gene>
    <name evidence="6" type="ORF">CLEP1334_LOCUS8724</name>
</gene>
<feature type="transmembrane region" description="Helical" evidence="5">
    <location>
        <begin position="24"/>
        <end position="46"/>
    </location>
</feature>
<evidence type="ECO:0000256" key="1">
    <source>
        <dbReference type="ARBA" id="ARBA00004141"/>
    </source>
</evidence>
<proteinExistence type="predicted"/>
<keyword evidence="3 5" id="KW-1133">Transmembrane helix</keyword>
<feature type="transmembrane region" description="Helical" evidence="5">
    <location>
        <begin position="122"/>
        <end position="141"/>
    </location>
</feature>
<dbReference type="PANTHER" id="PTHR28128:SF1">
    <property type="entry name" value="GOLGI APPARATUS MEMBRANE PROTEIN TVP15"/>
    <property type="match status" value="1"/>
</dbReference>